<dbReference type="SUPFAM" id="SSF48452">
    <property type="entry name" value="TPR-like"/>
    <property type="match status" value="1"/>
</dbReference>
<keyword evidence="2" id="KW-1185">Reference proteome</keyword>
<dbReference type="KEGG" id="upl:DSM104440_01091"/>
<dbReference type="EMBL" id="CP053073">
    <property type="protein sequence ID" value="QJR14298.1"/>
    <property type="molecule type" value="Genomic_DNA"/>
</dbReference>
<reference evidence="1 2" key="1">
    <citation type="submission" date="2020-04" db="EMBL/GenBank/DDBJ databases">
        <title>Usitatibacter rugosus gen. nov., sp. nov. and Usitatibacter palustris sp. nov., novel members of Usitatibacteraceae fam. nov. within the order Nitrosomonadales isolated from soil.</title>
        <authorList>
            <person name="Huber K.J."/>
            <person name="Neumann-Schaal M."/>
            <person name="Geppert A."/>
            <person name="Luckner M."/>
            <person name="Wanner G."/>
            <person name="Overmann J."/>
        </authorList>
    </citation>
    <scope>NUCLEOTIDE SEQUENCE [LARGE SCALE GENOMIC DNA]</scope>
    <source>
        <strain evidence="1 2">Swamp67</strain>
    </source>
</reference>
<sequence length="263" mass="28479">MRTVALLALLAIAAACTREDPRKPHQVLEAGIAALTAGDLVKAESELELALAKADKAQIHWVQIKMYAAPLFQAYALQGKLEQAAKAFDRANRPGEKFYLYPREANNLMALYVQAGRNDDALRIAEMLATTLKTSTAGDDMTFRLIAWANMDRTLYTAGEHEGAKAAGERALAELKSLEQFRAGQYWPLKPGMKDWLARYSSYLKVTSRPDEAEQVDALTAKIEANSPSPAAAPGCVAVLAPPMLGCILDVPVRALAAPGPRS</sequence>
<dbReference type="AlphaFoldDB" id="A0A6M4H5T1"/>
<dbReference type="RefSeq" id="WP_171161068.1">
    <property type="nucleotide sequence ID" value="NZ_CP053073.1"/>
</dbReference>
<evidence type="ECO:0008006" key="3">
    <source>
        <dbReference type="Google" id="ProtNLM"/>
    </source>
</evidence>
<name>A0A6M4H5T1_9PROT</name>
<evidence type="ECO:0000313" key="2">
    <source>
        <dbReference type="Proteomes" id="UP000503096"/>
    </source>
</evidence>
<evidence type="ECO:0000313" key="1">
    <source>
        <dbReference type="EMBL" id="QJR14298.1"/>
    </source>
</evidence>
<protein>
    <recommendedName>
        <fullName evidence="3">Tetratricopeptide repeat-containing protein</fullName>
    </recommendedName>
</protein>
<dbReference type="PROSITE" id="PS51257">
    <property type="entry name" value="PROKAR_LIPOPROTEIN"/>
    <property type="match status" value="1"/>
</dbReference>
<accession>A0A6M4H5T1</accession>
<dbReference type="Gene3D" id="1.25.40.10">
    <property type="entry name" value="Tetratricopeptide repeat domain"/>
    <property type="match status" value="1"/>
</dbReference>
<gene>
    <name evidence="1" type="ORF">DSM104440_01091</name>
</gene>
<dbReference type="InterPro" id="IPR011990">
    <property type="entry name" value="TPR-like_helical_dom_sf"/>
</dbReference>
<dbReference type="InParanoid" id="A0A6M4H5T1"/>
<organism evidence="1 2">
    <name type="scientific">Usitatibacter palustris</name>
    <dbReference type="NCBI Taxonomy" id="2732487"/>
    <lineage>
        <taxon>Bacteria</taxon>
        <taxon>Pseudomonadati</taxon>
        <taxon>Pseudomonadota</taxon>
        <taxon>Betaproteobacteria</taxon>
        <taxon>Nitrosomonadales</taxon>
        <taxon>Usitatibacteraceae</taxon>
        <taxon>Usitatibacter</taxon>
    </lineage>
</organism>
<proteinExistence type="predicted"/>
<dbReference type="Proteomes" id="UP000503096">
    <property type="component" value="Chromosome"/>
</dbReference>